<dbReference type="InterPro" id="IPR036890">
    <property type="entry name" value="HATPase_C_sf"/>
</dbReference>
<feature type="transmembrane region" description="Helical" evidence="1">
    <location>
        <begin position="41"/>
        <end position="63"/>
    </location>
</feature>
<keyword evidence="1" id="KW-0472">Membrane</keyword>
<dbReference type="SUPFAM" id="SSF55874">
    <property type="entry name" value="ATPase domain of HSP90 chaperone/DNA topoisomerase II/histidine kinase"/>
    <property type="match status" value="1"/>
</dbReference>
<dbReference type="EMBL" id="FNVS01000015">
    <property type="protein sequence ID" value="SEG11146.1"/>
    <property type="molecule type" value="Genomic_DNA"/>
</dbReference>
<gene>
    <name evidence="3" type="ORF">SAMN05444001_11536</name>
</gene>
<reference evidence="3 4" key="1">
    <citation type="submission" date="2016-10" db="EMBL/GenBank/DDBJ databases">
        <authorList>
            <person name="Varghese N."/>
            <person name="Submissions S."/>
        </authorList>
    </citation>
    <scope>NUCLEOTIDE SEQUENCE [LARGE SCALE GENOMIC DNA]</scope>
    <source>
        <strain evidence="3 4">DSM 29073</strain>
    </source>
</reference>
<proteinExistence type="predicted"/>
<feature type="transmembrane region" description="Helical" evidence="1">
    <location>
        <begin position="75"/>
        <end position="96"/>
    </location>
</feature>
<evidence type="ECO:0000259" key="2">
    <source>
        <dbReference type="Pfam" id="PF06580"/>
    </source>
</evidence>
<keyword evidence="4" id="KW-1185">Reference proteome</keyword>
<name>A0A8G2FBN1_9BACT</name>
<evidence type="ECO:0000313" key="4">
    <source>
        <dbReference type="Proteomes" id="UP000236725"/>
    </source>
</evidence>
<keyword evidence="1" id="KW-1133">Transmembrane helix</keyword>
<dbReference type="GO" id="GO:0000155">
    <property type="term" value="F:phosphorelay sensor kinase activity"/>
    <property type="evidence" value="ECO:0007669"/>
    <property type="project" value="InterPro"/>
</dbReference>
<feature type="domain" description="Signal transduction histidine kinase internal region" evidence="2">
    <location>
        <begin position="156"/>
        <end position="234"/>
    </location>
</feature>
<dbReference type="Pfam" id="PF06580">
    <property type="entry name" value="His_kinase"/>
    <property type="match status" value="1"/>
</dbReference>
<dbReference type="Proteomes" id="UP000236725">
    <property type="component" value="Unassembled WGS sequence"/>
</dbReference>
<sequence length="344" mass="40566">MKFLFRALSPLFLGVVMFNCIRFTTDLLRYEIPWSSGPMKYHLFALCTTIVMCYAFDFASRYFLSRVRPKLKISVVSECMLIILNLLVVMNLIMFVGDRLGVLYMGNIITDYVVANVIYIPLFLIYYIILRTNQLETDYHRQTLQLEKIRTDQLEMELKFLKSQYHPHFLFNVLNTIYFQIDEKNKEPRRTIEMLSELLRYQLYSEDNKVLLEQEFDYLNTYIALQKLRANERLELNTFFDPSLQKYRVSPLLLLPLLENAFKYVGGDYKIDITARKEKNGLFFSVTNSIPPSVIQTRKRAGIGLDNLRRRLALLYPGKHTLEISKEDNIFVVKLFIVLEDAIC</sequence>
<evidence type="ECO:0000256" key="1">
    <source>
        <dbReference type="SAM" id="Phobius"/>
    </source>
</evidence>
<dbReference type="RefSeq" id="WP_103983932.1">
    <property type="nucleotide sequence ID" value="NZ_FNVS01000015.1"/>
</dbReference>
<evidence type="ECO:0000313" key="3">
    <source>
        <dbReference type="EMBL" id="SEG11146.1"/>
    </source>
</evidence>
<dbReference type="PANTHER" id="PTHR34220">
    <property type="entry name" value="SENSOR HISTIDINE KINASE YPDA"/>
    <property type="match status" value="1"/>
</dbReference>
<dbReference type="GO" id="GO:0016020">
    <property type="term" value="C:membrane"/>
    <property type="evidence" value="ECO:0007669"/>
    <property type="project" value="InterPro"/>
</dbReference>
<accession>A0A8G2FBN1</accession>
<dbReference type="Gene3D" id="3.30.565.10">
    <property type="entry name" value="Histidine kinase-like ATPase, C-terminal domain"/>
    <property type="match status" value="1"/>
</dbReference>
<dbReference type="PANTHER" id="PTHR34220:SF7">
    <property type="entry name" value="SENSOR HISTIDINE KINASE YPDA"/>
    <property type="match status" value="1"/>
</dbReference>
<keyword evidence="3" id="KW-0418">Kinase</keyword>
<feature type="transmembrane region" description="Helical" evidence="1">
    <location>
        <begin position="108"/>
        <end position="129"/>
    </location>
</feature>
<organism evidence="3 4">
    <name type="scientific">Parabacteroides chinchillae</name>
    <dbReference type="NCBI Taxonomy" id="871327"/>
    <lineage>
        <taxon>Bacteria</taxon>
        <taxon>Pseudomonadati</taxon>
        <taxon>Bacteroidota</taxon>
        <taxon>Bacteroidia</taxon>
        <taxon>Bacteroidales</taxon>
        <taxon>Tannerellaceae</taxon>
        <taxon>Parabacteroides</taxon>
    </lineage>
</organism>
<keyword evidence="1" id="KW-0812">Transmembrane</keyword>
<protein>
    <submittedName>
        <fullName evidence="3">Histidine kinase</fullName>
    </submittedName>
</protein>
<dbReference type="InterPro" id="IPR050640">
    <property type="entry name" value="Bact_2-comp_sensor_kinase"/>
</dbReference>
<comment type="caution">
    <text evidence="3">The sequence shown here is derived from an EMBL/GenBank/DDBJ whole genome shotgun (WGS) entry which is preliminary data.</text>
</comment>
<dbReference type="AlphaFoldDB" id="A0A8G2FBN1"/>
<keyword evidence="3" id="KW-0808">Transferase</keyword>
<dbReference type="InterPro" id="IPR010559">
    <property type="entry name" value="Sig_transdc_His_kin_internal"/>
</dbReference>